<protein>
    <recommendedName>
        <fullName evidence="2">dUTP diphosphatase</fullName>
        <ecNumber evidence="2">3.6.1.23</ecNumber>
    </recommendedName>
</protein>
<evidence type="ECO:0000313" key="5">
    <source>
        <dbReference type="EMBL" id="BDT62149.1"/>
    </source>
</evidence>
<feature type="domain" description="dUTPase-like" evidence="4">
    <location>
        <begin position="208"/>
        <end position="292"/>
    </location>
</feature>
<dbReference type="SUPFAM" id="SSF51283">
    <property type="entry name" value="dUTPase-like"/>
    <property type="match status" value="3"/>
</dbReference>
<dbReference type="InterPro" id="IPR008181">
    <property type="entry name" value="dUTPase"/>
</dbReference>
<dbReference type="InterPro" id="IPR029054">
    <property type="entry name" value="dUTPase-like"/>
</dbReference>
<dbReference type="EMBL" id="LC738872">
    <property type="protein sequence ID" value="BDT62149.1"/>
    <property type="molecule type" value="Genomic_DNA"/>
</dbReference>
<accession>A0A9C7C5K0</accession>
<dbReference type="InterPro" id="IPR036157">
    <property type="entry name" value="dUTPase-like_sf"/>
</dbReference>
<evidence type="ECO:0000256" key="3">
    <source>
        <dbReference type="ARBA" id="ARBA00023080"/>
    </source>
</evidence>
<evidence type="ECO:0000259" key="4">
    <source>
        <dbReference type="Pfam" id="PF00692"/>
    </source>
</evidence>
<comment type="similarity">
    <text evidence="1">Belongs to the dUTPase family.</text>
</comment>
<proteinExistence type="inferred from homology"/>
<dbReference type="PANTHER" id="PTHR11241:SF0">
    <property type="entry name" value="DEOXYURIDINE 5'-TRIPHOSPHATE NUCLEOTIDOHYDROLASE"/>
    <property type="match status" value="1"/>
</dbReference>
<dbReference type="Gene3D" id="2.70.40.10">
    <property type="match status" value="3"/>
</dbReference>
<reference evidence="5" key="1">
    <citation type="submission" date="2022-10" db="EMBL/GenBank/DDBJ databases">
        <title>Genome sequences of endogenous nimaviruses in decapod crustaceans.</title>
        <authorList>
            <person name="Kawato S."/>
            <person name="Nozaki R."/>
            <person name="Kondo H."/>
            <person name="Hirono I."/>
        </authorList>
    </citation>
    <scope>NUCLEOTIDE SEQUENCE</scope>
    <source>
        <strain evidence="5">Lva-Nima_1</strain>
    </source>
</reference>
<dbReference type="EC" id="3.6.1.23" evidence="2"/>
<evidence type="ECO:0000256" key="1">
    <source>
        <dbReference type="ARBA" id="ARBA00006581"/>
    </source>
</evidence>
<keyword evidence="3" id="KW-0546">Nucleotide metabolism</keyword>
<dbReference type="Pfam" id="PF00692">
    <property type="entry name" value="dUTPase"/>
    <property type="match status" value="1"/>
</dbReference>
<dbReference type="GO" id="GO:0004170">
    <property type="term" value="F:dUTP diphosphatase activity"/>
    <property type="evidence" value="ECO:0007669"/>
    <property type="project" value="UniProtKB-EC"/>
</dbReference>
<dbReference type="GO" id="GO:0046081">
    <property type="term" value="P:dUTP catabolic process"/>
    <property type="evidence" value="ECO:0007669"/>
    <property type="project" value="InterPro"/>
</dbReference>
<evidence type="ECO:0000256" key="2">
    <source>
        <dbReference type="ARBA" id="ARBA00012379"/>
    </source>
</evidence>
<organism evidence="5">
    <name type="scientific">Litopenaeus vannamei majanivirus Nimav-1_LVa</name>
    <dbReference type="NCBI Taxonomy" id="2984273"/>
    <lineage>
        <taxon>Viruses</taxon>
        <taxon>Viruses incertae sedis</taxon>
        <taxon>Naldaviricetes</taxon>
        <taxon>Nimaviridae</taxon>
    </lineage>
</organism>
<sequence length="462" mass="51785">MSNHNKAKNNDYYMGFYKVHNDAFIPKIGLEFSAGSDLYSLFPCTIPSNHWAEIRTGVALKFVSRVASNSKIHKLKESEERRKKEKEEGKYCVPFQSSCKKSCKILDDASFFLKIRSRSGMALNHNINVVSHHFEELNNEIIVTVVNTGSKEYEMEAGTRFAQAIVHLTTKEKTVGGSVKYKLIGSDKNSILLLKDYNGMGKMPVFLAAEDCSIPPDSSKLVGTGIAVSLPSMSCYMQLQSPPLSPCYSDINVQAGVIDADYRGEVKVLINNRSSGNTLRVRAKQPVAMGVVYNIACPIREIIEIKHPENVKPIDGNMITVINESNLFYKKQKDMGIFSVLRENNFLFTFFMQQDLQLTHNITKICTGVFVELNTFKEQNLIADIMSIKKGIDVMSWEINSDTEEIVLVFKNDYAWKNILKKGERIISVFVVSSLGVACLEKVEELDVKGRGCRGFGSTGMK</sequence>
<dbReference type="PANTHER" id="PTHR11241">
    <property type="entry name" value="DEOXYURIDINE 5'-TRIPHOSPHATE NUCLEOTIDOHYDROLASE"/>
    <property type="match status" value="1"/>
</dbReference>
<name>A0A9C7C5K0_9VIRU</name>
<dbReference type="GO" id="GO:0000287">
    <property type="term" value="F:magnesium ion binding"/>
    <property type="evidence" value="ECO:0007669"/>
    <property type="project" value="InterPro"/>
</dbReference>
<dbReference type="GO" id="GO:0006226">
    <property type="term" value="P:dUMP biosynthetic process"/>
    <property type="evidence" value="ECO:0007669"/>
    <property type="project" value="InterPro"/>
</dbReference>